<dbReference type="InterPro" id="IPR010301">
    <property type="entry name" value="RRP1"/>
</dbReference>
<proteinExistence type="inferred from homology"/>
<accession>A0A9P5MYV5</accession>
<dbReference type="AlphaFoldDB" id="A0A9P5MYV5"/>
<dbReference type="GO" id="GO:0030688">
    <property type="term" value="C:preribosome, small subunit precursor"/>
    <property type="evidence" value="ECO:0007669"/>
    <property type="project" value="InterPro"/>
</dbReference>
<dbReference type="GO" id="GO:0005634">
    <property type="term" value="C:nucleus"/>
    <property type="evidence" value="ECO:0007669"/>
    <property type="project" value="UniProtKB-SubCell"/>
</dbReference>
<protein>
    <submittedName>
        <fullName evidence="5">Nop52-domain-containing protein</fullName>
    </submittedName>
</protein>
<dbReference type="OrthoDB" id="2019504at2759"/>
<evidence type="ECO:0000256" key="2">
    <source>
        <dbReference type="ARBA" id="ARBA00006374"/>
    </source>
</evidence>
<comment type="subcellular location">
    <subcellularLocation>
        <location evidence="1">Nucleus</location>
    </subcellularLocation>
</comment>
<dbReference type="PANTHER" id="PTHR13026">
    <property type="entry name" value="NNP-1 PROTEIN NOVEL NUCLEAR PROTEIN 1 NOP52"/>
    <property type="match status" value="1"/>
</dbReference>
<evidence type="ECO:0000256" key="3">
    <source>
        <dbReference type="ARBA" id="ARBA00022552"/>
    </source>
</evidence>
<gene>
    <name evidence="5" type="ORF">DFH94DRAFT_418232</name>
</gene>
<comment type="caution">
    <text evidence="5">The sequence shown here is derived from an EMBL/GenBank/DDBJ whole genome shotgun (WGS) entry which is preliminary data.</text>
</comment>
<evidence type="ECO:0000313" key="5">
    <source>
        <dbReference type="EMBL" id="KAF8482039.1"/>
    </source>
</evidence>
<dbReference type="PANTHER" id="PTHR13026:SF0">
    <property type="entry name" value="RIBOSOMAL RNA PROCESSING 1B"/>
    <property type="match status" value="1"/>
</dbReference>
<dbReference type="EMBL" id="WHVB01000006">
    <property type="protein sequence ID" value="KAF8482039.1"/>
    <property type="molecule type" value="Genomic_DNA"/>
</dbReference>
<comment type="similarity">
    <text evidence="2">Belongs to the RRP1 family.</text>
</comment>
<reference evidence="5" key="2">
    <citation type="journal article" date="2020" name="Nat. Commun.">
        <title>Large-scale genome sequencing of mycorrhizal fungi provides insights into the early evolution of symbiotic traits.</title>
        <authorList>
            <person name="Miyauchi S."/>
            <person name="Kiss E."/>
            <person name="Kuo A."/>
            <person name="Drula E."/>
            <person name="Kohler A."/>
            <person name="Sanchez-Garcia M."/>
            <person name="Morin E."/>
            <person name="Andreopoulos B."/>
            <person name="Barry K.W."/>
            <person name="Bonito G."/>
            <person name="Buee M."/>
            <person name="Carver A."/>
            <person name="Chen C."/>
            <person name="Cichocki N."/>
            <person name="Clum A."/>
            <person name="Culley D."/>
            <person name="Crous P.W."/>
            <person name="Fauchery L."/>
            <person name="Girlanda M."/>
            <person name="Hayes R.D."/>
            <person name="Keri Z."/>
            <person name="LaButti K."/>
            <person name="Lipzen A."/>
            <person name="Lombard V."/>
            <person name="Magnuson J."/>
            <person name="Maillard F."/>
            <person name="Murat C."/>
            <person name="Nolan M."/>
            <person name="Ohm R.A."/>
            <person name="Pangilinan J."/>
            <person name="Pereira M.F."/>
            <person name="Perotto S."/>
            <person name="Peter M."/>
            <person name="Pfister S."/>
            <person name="Riley R."/>
            <person name="Sitrit Y."/>
            <person name="Stielow J.B."/>
            <person name="Szollosi G."/>
            <person name="Zifcakova L."/>
            <person name="Stursova M."/>
            <person name="Spatafora J.W."/>
            <person name="Tedersoo L."/>
            <person name="Vaario L.M."/>
            <person name="Yamada A."/>
            <person name="Yan M."/>
            <person name="Wang P."/>
            <person name="Xu J."/>
            <person name="Bruns T."/>
            <person name="Baldrian P."/>
            <person name="Vilgalys R."/>
            <person name="Dunand C."/>
            <person name="Henrissat B."/>
            <person name="Grigoriev I.V."/>
            <person name="Hibbett D."/>
            <person name="Nagy L.G."/>
            <person name="Martin F.M."/>
        </authorList>
    </citation>
    <scope>NUCLEOTIDE SEQUENCE</scope>
    <source>
        <strain evidence="5">Prilba</strain>
    </source>
</reference>
<keyword evidence="4" id="KW-0539">Nucleus</keyword>
<keyword evidence="6" id="KW-1185">Reference proteome</keyword>
<evidence type="ECO:0000256" key="1">
    <source>
        <dbReference type="ARBA" id="ARBA00004123"/>
    </source>
</evidence>
<evidence type="ECO:0000256" key="4">
    <source>
        <dbReference type="ARBA" id="ARBA00023242"/>
    </source>
</evidence>
<organism evidence="5 6">
    <name type="scientific">Russula ochroleuca</name>
    <dbReference type="NCBI Taxonomy" id="152965"/>
    <lineage>
        <taxon>Eukaryota</taxon>
        <taxon>Fungi</taxon>
        <taxon>Dikarya</taxon>
        <taxon>Basidiomycota</taxon>
        <taxon>Agaricomycotina</taxon>
        <taxon>Agaricomycetes</taxon>
        <taxon>Russulales</taxon>
        <taxon>Russulaceae</taxon>
        <taxon>Russula</taxon>
    </lineage>
</organism>
<dbReference type="Proteomes" id="UP000759537">
    <property type="component" value="Unassembled WGS sequence"/>
</dbReference>
<evidence type="ECO:0000313" key="6">
    <source>
        <dbReference type="Proteomes" id="UP000759537"/>
    </source>
</evidence>
<keyword evidence="3" id="KW-0698">rRNA processing</keyword>
<reference evidence="5" key="1">
    <citation type="submission" date="2019-10" db="EMBL/GenBank/DDBJ databases">
        <authorList>
            <consortium name="DOE Joint Genome Institute"/>
            <person name="Kuo A."/>
            <person name="Miyauchi S."/>
            <person name="Kiss E."/>
            <person name="Drula E."/>
            <person name="Kohler A."/>
            <person name="Sanchez-Garcia M."/>
            <person name="Andreopoulos B."/>
            <person name="Barry K.W."/>
            <person name="Bonito G."/>
            <person name="Buee M."/>
            <person name="Carver A."/>
            <person name="Chen C."/>
            <person name="Cichocki N."/>
            <person name="Clum A."/>
            <person name="Culley D."/>
            <person name="Crous P.W."/>
            <person name="Fauchery L."/>
            <person name="Girlanda M."/>
            <person name="Hayes R."/>
            <person name="Keri Z."/>
            <person name="LaButti K."/>
            <person name="Lipzen A."/>
            <person name="Lombard V."/>
            <person name="Magnuson J."/>
            <person name="Maillard F."/>
            <person name="Morin E."/>
            <person name="Murat C."/>
            <person name="Nolan M."/>
            <person name="Ohm R."/>
            <person name="Pangilinan J."/>
            <person name="Pereira M."/>
            <person name="Perotto S."/>
            <person name="Peter M."/>
            <person name="Riley R."/>
            <person name="Sitrit Y."/>
            <person name="Stielow B."/>
            <person name="Szollosi G."/>
            <person name="Zifcakova L."/>
            <person name="Stursova M."/>
            <person name="Spatafora J.W."/>
            <person name="Tedersoo L."/>
            <person name="Vaario L.-M."/>
            <person name="Yamada A."/>
            <person name="Yan M."/>
            <person name="Wang P."/>
            <person name="Xu J."/>
            <person name="Bruns T."/>
            <person name="Baldrian P."/>
            <person name="Vilgalys R."/>
            <person name="Henrissat B."/>
            <person name="Grigoriev I.V."/>
            <person name="Hibbett D."/>
            <person name="Nagy L.G."/>
            <person name="Martin F.M."/>
        </authorList>
    </citation>
    <scope>NUCLEOTIDE SEQUENCE</scope>
    <source>
        <strain evidence="5">Prilba</strain>
    </source>
</reference>
<dbReference type="Pfam" id="PF05997">
    <property type="entry name" value="Nop52"/>
    <property type="match status" value="1"/>
</dbReference>
<name>A0A9P5MYV5_9AGAM</name>
<sequence length="321" mass="36619">MASSSASQTPPLAKYLASTEKKTRDKAVKNLTAFLSDPDRPHISNHEMDKLWKGIFYCFWMSDKALVQQALASELANILLSIDHNSASFEFLGGFWRTIVREWEGIDRLRMDKYYMLIRRFVNASFRLLMRYDWDSDSFQTYNDILTTKGGPLCPDDNRVPMSLKYHLGDVYLEELNKVLTWDSEADGESPPRAPLDTLIAPFLTLLARTPSNHTFDRVMSTVLEPLIQSLAAVGSAEPPSKKRRRLLGNEISFVADNSCISNSRTADRSSMLQALLKQVFSAASEQDTRDSNRRRLYKFWKSNLEDHDDDDGTRRDVDGS</sequence>
<dbReference type="GO" id="GO:0006364">
    <property type="term" value="P:rRNA processing"/>
    <property type="evidence" value="ECO:0007669"/>
    <property type="project" value="UniProtKB-KW"/>
</dbReference>